<proteinExistence type="predicted"/>
<dbReference type="HOGENOM" id="CLU_1389711_0_0_6"/>
<reference evidence="1 2" key="1">
    <citation type="journal article" date="2005" name="Proc. Natl. Acad. Sci. U.S.A.">
        <title>Complete genome sequence of Vibrio fischeri: a symbiotic bacterium with pathogenic congeners.</title>
        <authorList>
            <person name="Ruby E.G."/>
            <person name="Urbanowski M."/>
            <person name="Campbell J."/>
            <person name="Dunn A."/>
            <person name="Faini M."/>
            <person name="Gunsalus R."/>
            <person name="Lostroh P."/>
            <person name="Lupp C."/>
            <person name="McCann J."/>
            <person name="Millikan D."/>
            <person name="Schaefer A."/>
            <person name="Stabb E."/>
            <person name="Stevens A."/>
            <person name="Visick K."/>
            <person name="Whistler C."/>
            <person name="Greenberg E.P."/>
        </authorList>
    </citation>
    <scope>NUCLEOTIDE SEQUENCE [LARGE SCALE GENOMIC DNA]</scope>
    <source>
        <strain evidence="2">ATCC 700601 / ES114</strain>
    </source>
</reference>
<gene>
    <name evidence="1" type="ordered locus">VF_A1083</name>
</gene>
<dbReference type="PATRIC" id="fig|312309.11.peg.3683"/>
<dbReference type="GeneID" id="54166406"/>
<name>Q5DYJ3_ALIF1</name>
<evidence type="ECO:0000313" key="2">
    <source>
        <dbReference type="Proteomes" id="UP000000537"/>
    </source>
</evidence>
<protein>
    <submittedName>
        <fullName evidence="1">Uncharacterized protein</fullName>
    </submittedName>
</protein>
<dbReference type="Proteomes" id="UP000000537">
    <property type="component" value="Chromosome II"/>
</dbReference>
<evidence type="ECO:0000313" key="1">
    <source>
        <dbReference type="EMBL" id="AAW88153.1"/>
    </source>
</evidence>
<dbReference type="RefSeq" id="WP_011263890.1">
    <property type="nucleotide sequence ID" value="NC_006841.2"/>
</dbReference>
<dbReference type="AlphaFoldDB" id="Q5DYJ3"/>
<dbReference type="EMBL" id="CP000021">
    <property type="protein sequence ID" value="AAW88153.1"/>
    <property type="molecule type" value="Genomic_DNA"/>
</dbReference>
<sequence length="196" mass="23337">MTTFNLESYIKRSMRFNKNYCNYISKKTNNFLDLRITKNHISIKNTPKQHRGKIKFTDLYDAISYRNSLYKNNCNIPNLLIKKLPLTRDFHIITSKNTECEYIQINLRNLETYLIEPKIIKIDNSCKGESISLAKAIYESHAIKINKIIHLYNKNRLELINNVAKKELETLTPYLPKKFKFDYNLWEVCYKNSDIN</sequence>
<dbReference type="EnsemblBacteria" id="AAW88153">
    <property type="protein sequence ID" value="AAW88153"/>
    <property type="gene ID" value="VF_A1083"/>
</dbReference>
<accession>Q5DYJ3</accession>
<keyword evidence="2" id="KW-1185">Reference proteome</keyword>
<organism evidence="1 2">
    <name type="scientific">Aliivibrio fischeri (strain ATCC 700601 / ES114)</name>
    <name type="common">Vibrio fischeri</name>
    <dbReference type="NCBI Taxonomy" id="312309"/>
    <lineage>
        <taxon>Bacteria</taxon>
        <taxon>Pseudomonadati</taxon>
        <taxon>Pseudomonadota</taxon>
        <taxon>Gammaproteobacteria</taxon>
        <taxon>Vibrionales</taxon>
        <taxon>Vibrionaceae</taxon>
        <taxon>Aliivibrio</taxon>
    </lineage>
</organism>
<dbReference type="KEGG" id="vfi:VF_A1083"/>
<reference evidence="1 2" key="2">
    <citation type="journal article" date="2008" name="BMC Genomics">
        <title>Comparative genomics-based investigation of resequencing targets in Vibrio fischeri: focus on point miscalls and artefactual expansions.</title>
        <authorList>
            <person name="Mandel M.J."/>
            <person name="Stabb E.V."/>
            <person name="Ruby E.G."/>
        </authorList>
    </citation>
    <scope>NUCLEOTIDE SEQUENCE [LARGE SCALE GENOMIC DNA]</scope>
    <source>
        <strain evidence="2">ATCC 700601 / ES114</strain>
    </source>
</reference>